<dbReference type="InterPro" id="IPR036291">
    <property type="entry name" value="NAD(P)-bd_dom_sf"/>
</dbReference>
<dbReference type="RefSeq" id="WP_336917896.1">
    <property type="nucleotide sequence ID" value="NZ_JBANRN010000003.1"/>
</dbReference>
<feature type="domain" description="NAD(P)-binding" evidence="1">
    <location>
        <begin position="8"/>
        <end position="185"/>
    </location>
</feature>
<dbReference type="Gene3D" id="3.40.50.720">
    <property type="entry name" value="NAD(P)-binding Rossmann-like Domain"/>
    <property type="match status" value="1"/>
</dbReference>
<dbReference type="GO" id="GO:0003955">
    <property type="term" value="F:NAD(P)H dehydrogenase (quinone) activity"/>
    <property type="evidence" value="ECO:0007669"/>
    <property type="project" value="UniProtKB-EC"/>
</dbReference>
<keyword evidence="2" id="KW-0560">Oxidoreductase</keyword>
<evidence type="ECO:0000259" key="1">
    <source>
        <dbReference type="Pfam" id="PF13460"/>
    </source>
</evidence>
<name>A0ABV7EE36_9SPHN</name>
<sequence>MTTFGVTGASGQLGKFVLDELLTKVDAGSIVAFGRDVSKLADYAAKGVTVRAMDYDKPEDLAGQLAGVDRLLLISGSALGQRPRQHAAVIDAAKSAGVSYILYTSILNAPDTPIRLGAEHKASEESLAASGLTYDLARMGWYNENYIGALPAQVEFGLITGAQGEGRISSASRADLAAGLAVILTTGKGGDIYDLAGDDSWTMAEFAAEVSRIAGKPVRYENMSEADYAASLLAVGIPEAYAPVIANSAFATSLGALENNSRTLSRLTGRPTTPIAATIAKALGK</sequence>
<dbReference type="EC" id="1.6.5.2" evidence="2"/>
<dbReference type="InterPro" id="IPR052718">
    <property type="entry name" value="NmrA-type_oxidoreductase"/>
</dbReference>
<keyword evidence="3" id="KW-1185">Reference proteome</keyword>
<organism evidence="2 3">
    <name type="scientific">Alteraurantiacibacter lauratis</name>
    <dbReference type="NCBI Taxonomy" id="2054627"/>
    <lineage>
        <taxon>Bacteria</taxon>
        <taxon>Pseudomonadati</taxon>
        <taxon>Pseudomonadota</taxon>
        <taxon>Alphaproteobacteria</taxon>
        <taxon>Sphingomonadales</taxon>
        <taxon>Erythrobacteraceae</taxon>
        <taxon>Alteraurantiacibacter</taxon>
    </lineage>
</organism>
<protein>
    <submittedName>
        <fullName evidence="2">SDR family oxidoreductase</fullName>
        <ecNumber evidence="2">1.6.5.2</ecNumber>
    </submittedName>
</protein>
<proteinExistence type="predicted"/>
<reference evidence="3" key="1">
    <citation type="journal article" date="2019" name="Int. J. Syst. Evol. Microbiol.">
        <title>The Global Catalogue of Microorganisms (GCM) 10K type strain sequencing project: providing services to taxonomists for standard genome sequencing and annotation.</title>
        <authorList>
            <consortium name="The Broad Institute Genomics Platform"/>
            <consortium name="The Broad Institute Genome Sequencing Center for Infectious Disease"/>
            <person name="Wu L."/>
            <person name="Ma J."/>
        </authorList>
    </citation>
    <scope>NUCLEOTIDE SEQUENCE [LARGE SCALE GENOMIC DNA]</scope>
    <source>
        <strain evidence="3">KCTC 52606</strain>
    </source>
</reference>
<dbReference type="Proteomes" id="UP001595378">
    <property type="component" value="Unassembled WGS sequence"/>
</dbReference>
<evidence type="ECO:0000313" key="2">
    <source>
        <dbReference type="EMBL" id="MFC3100094.1"/>
    </source>
</evidence>
<dbReference type="Pfam" id="PF13460">
    <property type="entry name" value="NAD_binding_10"/>
    <property type="match status" value="1"/>
</dbReference>
<dbReference type="InterPro" id="IPR016040">
    <property type="entry name" value="NAD(P)-bd_dom"/>
</dbReference>
<dbReference type="PANTHER" id="PTHR47129:SF1">
    <property type="entry name" value="NMRA-LIKE DOMAIN-CONTAINING PROTEIN"/>
    <property type="match status" value="1"/>
</dbReference>
<accession>A0ABV7EE36</accession>
<dbReference type="SUPFAM" id="SSF51735">
    <property type="entry name" value="NAD(P)-binding Rossmann-fold domains"/>
    <property type="match status" value="1"/>
</dbReference>
<comment type="caution">
    <text evidence="2">The sequence shown here is derived from an EMBL/GenBank/DDBJ whole genome shotgun (WGS) entry which is preliminary data.</text>
</comment>
<dbReference type="CDD" id="cd05269">
    <property type="entry name" value="TMR_SDR_a"/>
    <property type="match status" value="1"/>
</dbReference>
<dbReference type="Gene3D" id="3.90.25.10">
    <property type="entry name" value="UDP-galactose 4-epimerase, domain 1"/>
    <property type="match status" value="1"/>
</dbReference>
<dbReference type="PANTHER" id="PTHR47129">
    <property type="entry name" value="QUINONE OXIDOREDUCTASE 2"/>
    <property type="match status" value="1"/>
</dbReference>
<evidence type="ECO:0000313" key="3">
    <source>
        <dbReference type="Proteomes" id="UP001595378"/>
    </source>
</evidence>
<gene>
    <name evidence="2" type="ORF">ACFODK_04235</name>
</gene>
<dbReference type="EMBL" id="JBHRSU010000004">
    <property type="protein sequence ID" value="MFC3100094.1"/>
    <property type="molecule type" value="Genomic_DNA"/>
</dbReference>